<reference evidence="1 2" key="1">
    <citation type="journal article" date="2014" name="Int. J. Syst. Evol. Microbiol.">
        <title>Complete genome sequence of Corynebacterium casei LMG S-19264T (=DSM 44701T), isolated from a smear-ripened cheese.</title>
        <authorList>
            <consortium name="US DOE Joint Genome Institute (JGI-PGF)"/>
            <person name="Walter F."/>
            <person name="Albersmeier A."/>
            <person name="Kalinowski J."/>
            <person name="Ruckert C."/>
        </authorList>
    </citation>
    <scope>NUCLEOTIDE SEQUENCE [LARGE SCALE GENOMIC DNA]</scope>
    <source>
        <strain evidence="1 2">NBRC 110095</strain>
    </source>
</reference>
<accession>A0AA37T1N5</accession>
<protein>
    <submittedName>
        <fullName evidence="1">Uncharacterized protein</fullName>
    </submittedName>
</protein>
<evidence type="ECO:0000313" key="1">
    <source>
        <dbReference type="EMBL" id="GLS25380.1"/>
    </source>
</evidence>
<dbReference type="RefSeq" id="WP_232593413.1">
    <property type="nucleotide sequence ID" value="NZ_BSPD01000029.1"/>
</dbReference>
<dbReference type="Proteomes" id="UP001156870">
    <property type="component" value="Unassembled WGS sequence"/>
</dbReference>
<proteinExistence type="predicted"/>
<organism evidence="1 2">
    <name type="scientific">Marinibactrum halimedae</name>
    <dbReference type="NCBI Taxonomy" id="1444977"/>
    <lineage>
        <taxon>Bacteria</taxon>
        <taxon>Pseudomonadati</taxon>
        <taxon>Pseudomonadota</taxon>
        <taxon>Gammaproteobacteria</taxon>
        <taxon>Cellvibrionales</taxon>
        <taxon>Cellvibrionaceae</taxon>
        <taxon>Marinibactrum</taxon>
    </lineage>
</organism>
<evidence type="ECO:0000313" key="2">
    <source>
        <dbReference type="Proteomes" id="UP001156870"/>
    </source>
</evidence>
<comment type="caution">
    <text evidence="1">The sequence shown here is derived from an EMBL/GenBank/DDBJ whole genome shotgun (WGS) entry which is preliminary data.</text>
</comment>
<dbReference type="EMBL" id="BSPD01000029">
    <property type="protein sequence ID" value="GLS25380.1"/>
    <property type="molecule type" value="Genomic_DNA"/>
</dbReference>
<name>A0AA37T1N5_9GAMM</name>
<sequence length="80" mass="9165">MENTSTLLRSILNSKGEEELAKMVTAVDAEGYNRAIRDIKSQLNDKKTITEIKHCIHQLEIISFNPVLQELQGFIKRLTH</sequence>
<dbReference type="AlphaFoldDB" id="A0AA37T1N5"/>
<keyword evidence="2" id="KW-1185">Reference proteome</keyword>
<gene>
    <name evidence="1" type="ORF">GCM10007877_10940</name>
</gene>